<dbReference type="AlphaFoldDB" id="H6RUI0"/>
<sequence>MSPGPGSFWWLVKVADVVVEIAADAVDGPADIAPVAKASASTARNDLFIVPPSPGPTRQPGGCGPGWREDAAPKKFAMCLLGLMWPLGLWPVESSPGVSLPSQREETRDFGATRRGQVEPGSGLAVFRISARLPTPSVAGWKAASVSTGGFARPRPRLRSGRTVERSSAS</sequence>
<reference evidence="2 3" key="1">
    <citation type="journal article" date="2012" name="J. Bacteriol.">
        <title>Genome Sequence of Blastococcus saxobsidens DD2, a Stone-Inhabiting Bacterium.</title>
        <authorList>
            <person name="Chouaia B."/>
            <person name="Crotti E."/>
            <person name="Brusetti L."/>
            <person name="Daffonchio D."/>
            <person name="Essoussi I."/>
            <person name="Nouioui I."/>
            <person name="Sbissi I."/>
            <person name="Ghodhbane-Gtari F."/>
            <person name="Gtari M."/>
            <person name="Vacherie B."/>
            <person name="Barbe V."/>
            <person name="Medigue C."/>
            <person name="Gury J."/>
            <person name="Pujic P."/>
            <person name="Normand P."/>
        </authorList>
    </citation>
    <scope>NUCLEOTIDE SEQUENCE [LARGE SCALE GENOMIC DNA]</scope>
    <source>
        <strain evidence="2 3">DD2</strain>
    </source>
</reference>
<reference evidence="3" key="2">
    <citation type="submission" date="2012-02" db="EMBL/GenBank/DDBJ databases">
        <title>Complete genome sequence of Blastococcus saxobsidens strain DD2.</title>
        <authorList>
            <person name="Genoscope."/>
        </authorList>
    </citation>
    <scope>NUCLEOTIDE SEQUENCE [LARGE SCALE GENOMIC DNA]</scope>
    <source>
        <strain evidence="3">DD2</strain>
    </source>
</reference>
<dbReference type="Proteomes" id="UP000007517">
    <property type="component" value="Chromosome"/>
</dbReference>
<name>H6RUI0_BLASD</name>
<accession>H6RUI0</accession>
<evidence type="ECO:0000313" key="2">
    <source>
        <dbReference type="EMBL" id="CCG01945.1"/>
    </source>
</evidence>
<proteinExistence type="predicted"/>
<dbReference type="EMBL" id="FO117623">
    <property type="protein sequence ID" value="CCG01945.1"/>
    <property type="molecule type" value="Genomic_DNA"/>
</dbReference>
<evidence type="ECO:0000256" key="1">
    <source>
        <dbReference type="SAM" id="MobiDB-lite"/>
    </source>
</evidence>
<feature type="compositionally biased region" description="Basic and acidic residues" evidence="1">
    <location>
        <begin position="103"/>
        <end position="112"/>
    </location>
</feature>
<dbReference type="KEGG" id="bsd:BLASA_0997"/>
<keyword evidence="3" id="KW-1185">Reference proteome</keyword>
<feature type="region of interest" description="Disordered" evidence="1">
    <location>
        <begin position="96"/>
        <end position="117"/>
    </location>
</feature>
<organism evidence="2 3">
    <name type="scientific">Blastococcus saxobsidens (strain DD2)</name>
    <dbReference type="NCBI Taxonomy" id="1146883"/>
    <lineage>
        <taxon>Bacteria</taxon>
        <taxon>Bacillati</taxon>
        <taxon>Actinomycetota</taxon>
        <taxon>Actinomycetes</taxon>
        <taxon>Geodermatophilales</taxon>
        <taxon>Geodermatophilaceae</taxon>
        <taxon>Blastococcus</taxon>
    </lineage>
</organism>
<evidence type="ECO:0000313" key="3">
    <source>
        <dbReference type="Proteomes" id="UP000007517"/>
    </source>
</evidence>
<gene>
    <name evidence="2" type="ordered locus">BLASA_0997</name>
</gene>
<dbReference type="HOGENOM" id="CLU_1567677_0_0_11"/>
<feature type="region of interest" description="Disordered" evidence="1">
    <location>
        <begin position="143"/>
        <end position="170"/>
    </location>
</feature>
<protein>
    <submittedName>
        <fullName evidence="2">Uncharacterized protein</fullName>
    </submittedName>
</protein>